<dbReference type="OrthoDB" id="9131059at2"/>
<dbReference type="InterPro" id="IPR036316">
    <property type="entry name" value="Pili_assmbl_chap_C_dom_sf"/>
</dbReference>
<evidence type="ECO:0000259" key="9">
    <source>
        <dbReference type="Pfam" id="PF00345"/>
    </source>
</evidence>
<dbReference type="InterPro" id="IPR018046">
    <property type="entry name" value="Pili_assmbl_chaperone_CS"/>
</dbReference>
<evidence type="ECO:0000256" key="5">
    <source>
        <dbReference type="ARBA" id="ARBA00022764"/>
    </source>
</evidence>
<dbReference type="Pfam" id="PF02753">
    <property type="entry name" value="PapD_C"/>
    <property type="match status" value="1"/>
</dbReference>
<dbReference type="InterPro" id="IPR008962">
    <property type="entry name" value="PapD-like_sf"/>
</dbReference>
<protein>
    <submittedName>
        <fullName evidence="12">Chaperone protein PapD</fullName>
    </submittedName>
</protein>
<feature type="domain" description="Pili assembly chaperone C-terminal" evidence="10">
    <location>
        <begin position="167"/>
        <end position="225"/>
    </location>
</feature>
<dbReference type="InterPro" id="IPR013783">
    <property type="entry name" value="Ig-like_fold"/>
</dbReference>
<evidence type="ECO:0000313" key="11">
    <source>
        <dbReference type="EMBL" id="PHM46464.1"/>
    </source>
</evidence>
<keyword evidence="5" id="KW-0574">Periplasm</keyword>
<organism evidence="12 13">
    <name type="scientific">Xenorhabdus mauleonii</name>
    <dbReference type="NCBI Taxonomy" id="351675"/>
    <lineage>
        <taxon>Bacteria</taxon>
        <taxon>Pseudomonadati</taxon>
        <taxon>Pseudomonadota</taxon>
        <taxon>Gammaproteobacteria</taxon>
        <taxon>Enterobacterales</taxon>
        <taxon>Morganellaceae</taxon>
        <taxon>Xenorhabdus</taxon>
    </lineage>
</organism>
<dbReference type="AlphaFoldDB" id="A0A1I3RQ81"/>
<evidence type="ECO:0000313" key="12">
    <source>
        <dbReference type="EMBL" id="SFJ48428.1"/>
    </source>
</evidence>
<comment type="similarity">
    <text evidence="2 8">Belongs to the periplasmic pilus chaperone family.</text>
</comment>
<keyword evidence="3" id="KW-1029">Fimbrium biogenesis</keyword>
<dbReference type="PRINTS" id="PR00969">
    <property type="entry name" value="CHAPERONPILI"/>
</dbReference>
<dbReference type="EMBL" id="NITY01000001">
    <property type="protein sequence ID" value="PHM46464.1"/>
    <property type="molecule type" value="Genomic_DNA"/>
</dbReference>
<keyword evidence="4" id="KW-0732">Signal</keyword>
<comment type="subcellular location">
    <subcellularLocation>
        <location evidence="1 8">Periplasm</location>
    </subcellularLocation>
</comment>
<name>A0A1I3RQ81_9GAMM</name>
<dbReference type="Gene3D" id="2.60.40.10">
    <property type="entry name" value="Immunoglobulins"/>
    <property type="match status" value="2"/>
</dbReference>
<dbReference type="Pfam" id="PF00345">
    <property type="entry name" value="PapD_N"/>
    <property type="match status" value="1"/>
</dbReference>
<dbReference type="InterPro" id="IPR001829">
    <property type="entry name" value="Pili_assmbl_chaperone_bac"/>
</dbReference>
<keyword evidence="14" id="KW-1185">Reference proteome</keyword>
<dbReference type="RefSeq" id="WP_092510923.1">
    <property type="nucleotide sequence ID" value="NZ_CAWNQB010000001.1"/>
</dbReference>
<evidence type="ECO:0000256" key="8">
    <source>
        <dbReference type="RuleBase" id="RU003918"/>
    </source>
</evidence>
<accession>A0A1I3RQ81</accession>
<dbReference type="SUPFAM" id="SSF49354">
    <property type="entry name" value="PapD-like"/>
    <property type="match status" value="1"/>
</dbReference>
<dbReference type="PROSITE" id="PS00635">
    <property type="entry name" value="PILI_CHAPERONE"/>
    <property type="match status" value="1"/>
</dbReference>
<evidence type="ECO:0000256" key="7">
    <source>
        <dbReference type="ARBA" id="ARBA00023319"/>
    </source>
</evidence>
<evidence type="ECO:0000313" key="14">
    <source>
        <dbReference type="Proteomes" id="UP000224607"/>
    </source>
</evidence>
<dbReference type="Proteomes" id="UP000224607">
    <property type="component" value="Unassembled WGS sequence"/>
</dbReference>
<dbReference type="InterPro" id="IPR016147">
    <property type="entry name" value="Pili_assmbl_chaperone_N"/>
</dbReference>
<proteinExistence type="inferred from homology"/>
<evidence type="ECO:0000256" key="4">
    <source>
        <dbReference type="ARBA" id="ARBA00022729"/>
    </source>
</evidence>
<evidence type="ECO:0000256" key="2">
    <source>
        <dbReference type="ARBA" id="ARBA00007399"/>
    </source>
</evidence>
<evidence type="ECO:0000256" key="1">
    <source>
        <dbReference type="ARBA" id="ARBA00004418"/>
    </source>
</evidence>
<dbReference type="Proteomes" id="UP000198919">
    <property type="component" value="Unassembled WGS sequence"/>
</dbReference>
<dbReference type="GO" id="GO:0071555">
    <property type="term" value="P:cell wall organization"/>
    <property type="evidence" value="ECO:0007669"/>
    <property type="project" value="InterPro"/>
</dbReference>
<evidence type="ECO:0000259" key="10">
    <source>
        <dbReference type="Pfam" id="PF02753"/>
    </source>
</evidence>
<reference evidence="12" key="2">
    <citation type="submission" date="2016-10" db="EMBL/GenBank/DDBJ databases">
        <authorList>
            <person name="de Groot N.N."/>
        </authorList>
    </citation>
    <scope>NUCLEOTIDE SEQUENCE [LARGE SCALE GENOMIC DNA]</scope>
    <source>
        <strain evidence="12">DSM 17908</strain>
    </source>
</reference>
<dbReference type="GO" id="GO:0030288">
    <property type="term" value="C:outer membrane-bounded periplasmic space"/>
    <property type="evidence" value="ECO:0007669"/>
    <property type="project" value="InterPro"/>
</dbReference>
<keyword evidence="7" id="KW-0393">Immunoglobulin domain</keyword>
<dbReference type="FunFam" id="2.60.40.10:FF:000458">
    <property type="entry name" value="Molecular chaperone FimC"/>
    <property type="match status" value="1"/>
</dbReference>
<dbReference type="SUPFAM" id="SSF49584">
    <property type="entry name" value="Periplasmic chaperone C-domain"/>
    <property type="match status" value="1"/>
</dbReference>
<keyword evidence="6 8" id="KW-0143">Chaperone</keyword>
<gene>
    <name evidence="12" type="ORF">SAMN05421680_11014</name>
    <name evidence="11" type="ORF">Xmau_00878</name>
</gene>
<reference evidence="13" key="1">
    <citation type="submission" date="2016-10" db="EMBL/GenBank/DDBJ databases">
        <authorList>
            <person name="Varghese N."/>
            <person name="Submissions S."/>
        </authorList>
    </citation>
    <scope>NUCLEOTIDE SEQUENCE [LARGE SCALE GENOMIC DNA]</scope>
    <source>
        <strain evidence="13">DSM 17908</strain>
    </source>
</reference>
<dbReference type="InterPro" id="IPR016148">
    <property type="entry name" value="Pili_assmbl_chaperone_C"/>
</dbReference>
<dbReference type="PANTHER" id="PTHR30251:SF5">
    <property type="entry name" value="FIMBRIAL CHAPARONE PROTEIN"/>
    <property type="match status" value="1"/>
</dbReference>
<evidence type="ECO:0000313" key="13">
    <source>
        <dbReference type="Proteomes" id="UP000198919"/>
    </source>
</evidence>
<dbReference type="InterPro" id="IPR050643">
    <property type="entry name" value="Periplasmic_pilus_chap"/>
</dbReference>
<feature type="domain" description="Pili assembly chaperone N-terminal" evidence="9">
    <location>
        <begin position="26"/>
        <end position="144"/>
    </location>
</feature>
<dbReference type="EMBL" id="FORG01000010">
    <property type="protein sequence ID" value="SFJ48428.1"/>
    <property type="molecule type" value="Genomic_DNA"/>
</dbReference>
<reference evidence="11 14" key="3">
    <citation type="journal article" date="2017" name="Nat. Microbiol.">
        <title>Natural product diversity associated with the nematode symbionts Photorhabdus and Xenorhabdus.</title>
        <authorList>
            <person name="Tobias N.J."/>
            <person name="Wolff H."/>
            <person name="Djahanschiri B."/>
            <person name="Grundmann F."/>
            <person name="Kronenwerth M."/>
            <person name="Shi Y.M."/>
            <person name="Simonyi S."/>
            <person name="Grun P."/>
            <person name="Shapiro-Ilan D."/>
            <person name="Pidot S.J."/>
            <person name="Stinear T.P."/>
            <person name="Ebersberger I."/>
            <person name="Bode H.B."/>
        </authorList>
    </citation>
    <scope>NUCLEOTIDE SEQUENCE [LARGE SCALE GENOMIC DNA]</scope>
    <source>
        <strain evidence="11 14">DSM 17908</strain>
    </source>
</reference>
<evidence type="ECO:0000256" key="3">
    <source>
        <dbReference type="ARBA" id="ARBA00022558"/>
    </source>
</evidence>
<dbReference type="PANTHER" id="PTHR30251">
    <property type="entry name" value="PILUS ASSEMBLY CHAPERONE"/>
    <property type="match status" value="1"/>
</dbReference>
<evidence type="ECO:0000256" key="6">
    <source>
        <dbReference type="ARBA" id="ARBA00023186"/>
    </source>
</evidence>
<sequence length="254" mass="28686">MLKAKYLIKTVIGGFIVCTFSIQAAISLDRTRIVFPGDKQSIALNIENENQELPYLAQAWLENENQQKITTGPLVATPPVQRLQPGKRGLVRLEATPAANLMAQDRESLFYFNLREIPPKGDQDNVLQIALQTKIKLFYRPKAIQKEPNAVWQDQLILHKISGGYRIENPTPYYITMIGMGNNQEQSAKGKFDTVMLAPFGSETVKRGQYTTPNLTFINDYGGQITLQFRCDTDRCITGENKKSDKNKKQDITS</sequence>
<dbReference type="STRING" id="351675.SAMN05421680_11014"/>